<keyword evidence="2" id="KW-1185">Reference proteome</keyword>
<dbReference type="Proteomes" id="UP000694865">
    <property type="component" value="Unplaced"/>
</dbReference>
<name>A0ABM0M7A6_SACKO</name>
<gene>
    <name evidence="3" type="primary">LOC102810165</name>
</gene>
<sequence>MALSIGSLVPVVLIVLFTVLGFLAGTAHLNNEHGVLEEVFDVKPGGETITVEHSMGSFSCAFTYVSHGGTNEGWVMTISANPEKTSFTCTVERPGGRSYLFFQLFNLKIKGAKIEEAEAFGDADEPLRAEEYVVNKKKNAVSYKEGMFRSHLTKIMVLALGPKTEL</sequence>
<evidence type="ECO:0000313" key="3">
    <source>
        <dbReference type="RefSeq" id="XP_006815897.1"/>
    </source>
</evidence>
<dbReference type="GeneID" id="102810165"/>
<reference evidence="3" key="1">
    <citation type="submission" date="2025-08" db="UniProtKB">
        <authorList>
            <consortium name="RefSeq"/>
        </authorList>
    </citation>
    <scope>IDENTIFICATION</scope>
    <source>
        <tissue evidence="3">Testes</tissue>
    </source>
</reference>
<keyword evidence="1" id="KW-0472">Membrane</keyword>
<keyword evidence="1" id="KW-1133">Transmembrane helix</keyword>
<proteinExistence type="predicted"/>
<dbReference type="PANTHER" id="PTHR31230">
    <property type="entry name" value="MYELOID-DERIVED GROWTH FACTOR MYDGF"/>
    <property type="match status" value="1"/>
</dbReference>
<dbReference type="Pfam" id="PF10572">
    <property type="entry name" value="UPF0556"/>
    <property type="match status" value="1"/>
</dbReference>
<dbReference type="PANTHER" id="PTHR31230:SF1">
    <property type="entry name" value="MYELOID-DERIVED GROWTH FACTOR"/>
    <property type="match status" value="1"/>
</dbReference>
<dbReference type="InterPro" id="IPR018887">
    <property type="entry name" value="MYDGF"/>
</dbReference>
<dbReference type="RefSeq" id="XP_006815897.1">
    <property type="nucleotide sequence ID" value="XM_006815834.1"/>
</dbReference>
<accession>A0ABM0M7A6</accession>
<keyword evidence="1" id="KW-0812">Transmembrane</keyword>
<protein>
    <submittedName>
        <fullName evidence="3">UPF0556 protein C19orf10-like</fullName>
    </submittedName>
</protein>
<evidence type="ECO:0000313" key="2">
    <source>
        <dbReference type="Proteomes" id="UP000694865"/>
    </source>
</evidence>
<evidence type="ECO:0000256" key="1">
    <source>
        <dbReference type="SAM" id="Phobius"/>
    </source>
</evidence>
<feature type="transmembrane region" description="Helical" evidence="1">
    <location>
        <begin position="6"/>
        <end position="24"/>
    </location>
</feature>
<organism evidence="2 3">
    <name type="scientific">Saccoglossus kowalevskii</name>
    <name type="common">Acorn worm</name>
    <dbReference type="NCBI Taxonomy" id="10224"/>
    <lineage>
        <taxon>Eukaryota</taxon>
        <taxon>Metazoa</taxon>
        <taxon>Hemichordata</taxon>
        <taxon>Enteropneusta</taxon>
        <taxon>Harrimaniidae</taxon>
        <taxon>Saccoglossus</taxon>
    </lineage>
</organism>